<dbReference type="OrthoDB" id="8252037at2"/>
<dbReference type="EMBL" id="NAFK01000178">
    <property type="protein sequence ID" value="OSJ20284.1"/>
    <property type="molecule type" value="Genomic_DNA"/>
</dbReference>
<evidence type="ECO:0000313" key="3">
    <source>
        <dbReference type="Proteomes" id="UP000193553"/>
    </source>
</evidence>
<dbReference type="Proteomes" id="UP000193553">
    <property type="component" value="Unassembled WGS sequence"/>
</dbReference>
<keyword evidence="4" id="KW-1185">Reference proteome</keyword>
<accession>A0A1X3EFF9</accession>
<reference evidence="3 4" key="1">
    <citation type="submission" date="2017-03" db="EMBL/GenBank/DDBJ databases">
        <title>Whole genome sequences of fourteen strains of Bradyrhizobium canariense and one strain of Bradyrhizobium japonicum isolated from Lupinus (Papilionoideae: Genisteae) species in Algeria.</title>
        <authorList>
            <person name="Crovadore J."/>
            <person name="Chekireb D."/>
            <person name="Brachmann A."/>
            <person name="Chablais R."/>
            <person name="Cochard B."/>
            <person name="Lefort F."/>
        </authorList>
    </citation>
    <scope>NUCLEOTIDE SEQUENCE [LARGE SCALE GENOMIC DNA]</scope>
    <source>
        <strain evidence="1 3">UBMA195</strain>
        <strain evidence="2 4">UBMAN05</strain>
    </source>
</reference>
<gene>
    <name evidence="2" type="ORF">BST63_37655</name>
    <name evidence="1" type="ORF">BSZ18_27825</name>
</gene>
<dbReference type="AlphaFoldDB" id="A0A1X3EFF9"/>
<name>A0A1X3EFF9_9BRAD</name>
<organism evidence="1 3">
    <name type="scientific">Bradyrhizobium canariense</name>
    <dbReference type="NCBI Taxonomy" id="255045"/>
    <lineage>
        <taxon>Bacteria</taxon>
        <taxon>Pseudomonadati</taxon>
        <taxon>Pseudomonadota</taxon>
        <taxon>Alphaproteobacteria</taxon>
        <taxon>Hyphomicrobiales</taxon>
        <taxon>Nitrobacteraceae</taxon>
        <taxon>Bradyrhizobium</taxon>
    </lineage>
</organism>
<evidence type="ECO:0000313" key="1">
    <source>
        <dbReference type="EMBL" id="OSJ04590.1"/>
    </source>
</evidence>
<evidence type="ECO:0000313" key="4">
    <source>
        <dbReference type="Proteomes" id="UP000193884"/>
    </source>
</evidence>
<comment type="caution">
    <text evidence="1">The sequence shown here is derived from an EMBL/GenBank/DDBJ whole genome shotgun (WGS) entry which is preliminary data.</text>
</comment>
<dbReference type="RefSeq" id="WP_085352289.1">
    <property type="nucleotide sequence ID" value="NZ_JAFBBN010000001.1"/>
</dbReference>
<dbReference type="Proteomes" id="UP000193884">
    <property type="component" value="Unassembled WGS sequence"/>
</dbReference>
<protein>
    <submittedName>
        <fullName evidence="1">Uncharacterized protein</fullName>
    </submittedName>
</protein>
<dbReference type="EMBL" id="NAFI01000184">
    <property type="protein sequence ID" value="OSJ04590.1"/>
    <property type="molecule type" value="Genomic_DNA"/>
</dbReference>
<evidence type="ECO:0000313" key="2">
    <source>
        <dbReference type="EMBL" id="OSJ20284.1"/>
    </source>
</evidence>
<sequence length="62" mass="6866">MKLLNEYLERAVSLEKLAAGEQDSTFKTQLLNQAAAYRKLAAKRALEYGLPPPSPPEDPPQP</sequence>
<proteinExistence type="predicted"/>